<dbReference type="InterPro" id="IPR051708">
    <property type="entry name" value="Plant_Aspart_Prot_A1"/>
</dbReference>
<name>A0ABQ9KHZ3_HEVBR</name>
<dbReference type="InterPro" id="IPR021109">
    <property type="entry name" value="Peptidase_aspartic_dom_sf"/>
</dbReference>
<dbReference type="Pfam" id="PF14543">
    <property type="entry name" value="TAXi_N"/>
    <property type="match status" value="1"/>
</dbReference>
<evidence type="ECO:0000256" key="1">
    <source>
        <dbReference type="ARBA" id="ARBA00007447"/>
    </source>
</evidence>
<keyword evidence="9" id="KW-1185">Reference proteome</keyword>
<dbReference type="InterPro" id="IPR032799">
    <property type="entry name" value="TAXi_C"/>
</dbReference>
<feature type="domain" description="Peptidase A1" evidence="7">
    <location>
        <begin position="112"/>
        <end position="464"/>
    </location>
</feature>
<evidence type="ECO:0000313" key="8">
    <source>
        <dbReference type="EMBL" id="KAJ9139971.1"/>
    </source>
</evidence>
<keyword evidence="5" id="KW-0325">Glycoprotein</keyword>
<evidence type="ECO:0000256" key="6">
    <source>
        <dbReference type="SAM" id="SignalP"/>
    </source>
</evidence>
<evidence type="ECO:0000256" key="4">
    <source>
        <dbReference type="ARBA" id="ARBA00022801"/>
    </source>
</evidence>
<feature type="chain" id="PRO_5046778221" description="Peptidase A1 domain-containing protein" evidence="6">
    <location>
        <begin position="28"/>
        <end position="475"/>
    </location>
</feature>
<dbReference type="InterPro" id="IPR034161">
    <property type="entry name" value="Pepsin-like_plant"/>
</dbReference>
<dbReference type="PANTHER" id="PTHR47967:SF69">
    <property type="entry name" value="ASPARTIC PROTEINASE NANA, CHLOROPLAST"/>
    <property type="match status" value="1"/>
</dbReference>
<dbReference type="PROSITE" id="PS00141">
    <property type="entry name" value="ASP_PROTEASE"/>
    <property type="match status" value="1"/>
</dbReference>
<dbReference type="SUPFAM" id="SSF50630">
    <property type="entry name" value="Acid proteases"/>
    <property type="match status" value="1"/>
</dbReference>
<comment type="caution">
    <text evidence="8">The sequence shown here is derived from an EMBL/GenBank/DDBJ whole genome shotgun (WGS) entry which is preliminary data.</text>
</comment>
<evidence type="ECO:0000256" key="5">
    <source>
        <dbReference type="ARBA" id="ARBA00023180"/>
    </source>
</evidence>
<dbReference type="PROSITE" id="PS51767">
    <property type="entry name" value="PEPTIDASE_A1"/>
    <property type="match status" value="1"/>
</dbReference>
<proteinExistence type="inferred from homology"/>
<reference evidence="8" key="1">
    <citation type="journal article" date="2023" name="Plant Biotechnol. J.">
        <title>Chromosome-level wild Hevea brasiliensis genome provides new tools for genomic-assisted breeding and valuable loci to elevate rubber yield.</title>
        <authorList>
            <person name="Cheng H."/>
            <person name="Song X."/>
            <person name="Hu Y."/>
            <person name="Wu T."/>
            <person name="Yang Q."/>
            <person name="An Z."/>
            <person name="Feng S."/>
            <person name="Deng Z."/>
            <person name="Wu W."/>
            <person name="Zeng X."/>
            <person name="Tu M."/>
            <person name="Wang X."/>
            <person name="Huang H."/>
        </authorList>
    </citation>
    <scope>NUCLEOTIDE SEQUENCE</scope>
    <source>
        <strain evidence="8">MT/VB/25A 57/8</strain>
    </source>
</reference>
<keyword evidence="4" id="KW-0378">Hydrolase</keyword>
<evidence type="ECO:0000259" key="7">
    <source>
        <dbReference type="PROSITE" id="PS51767"/>
    </source>
</evidence>
<dbReference type="EMBL" id="JARPOI010000017">
    <property type="protein sequence ID" value="KAJ9139971.1"/>
    <property type="molecule type" value="Genomic_DNA"/>
</dbReference>
<feature type="signal peptide" evidence="6">
    <location>
        <begin position="1"/>
        <end position="27"/>
    </location>
</feature>
<comment type="similarity">
    <text evidence="1">Belongs to the peptidase A1 family.</text>
</comment>
<dbReference type="InterPro" id="IPR033121">
    <property type="entry name" value="PEPTIDASE_A1"/>
</dbReference>
<dbReference type="Gene3D" id="2.40.70.10">
    <property type="entry name" value="Acid Proteases"/>
    <property type="match status" value="2"/>
</dbReference>
<protein>
    <recommendedName>
        <fullName evidence="7">Peptidase A1 domain-containing protein</fullName>
    </recommendedName>
</protein>
<accession>A0ABQ9KHZ3</accession>
<gene>
    <name evidence="8" type="ORF">P3X46_030662</name>
</gene>
<dbReference type="PANTHER" id="PTHR47967">
    <property type="entry name" value="OS07G0603500 PROTEIN-RELATED"/>
    <property type="match status" value="1"/>
</dbReference>
<dbReference type="Pfam" id="PF14541">
    <property type="entry name" value="TAXi_C"/>
    <property type="match status" value="1"/>
</dbReference>
<dbReference type="InterPro" id="IPR001969">
    <property type="entry name" value="Aspartic_peptidase_AS"/>
</dbReference>
<dbReference type="InterPro" id="IPR032861">
    <property type="entry name" value="TAXi_N"/>
</dbReference>
<dbReference type="Proteomes" id="UP001174677">
    <property type="component" value="Chromosome 17"/>
</dbReference>
<sequence>MSKPHLLLLLWLIWCCNVVVFFLQADATFVSNDTTGISFEMFHMHSPELKTQEISLGTPKCRLDRFMQLLENDNARRTMLSSHRLGQRRMMIQSPTAEIPLRSGASVGHGVFYVSFRIGSPHPQKFVLVADTASDLTWMNCKLLCKGCPEFNFSSGRVFQAKDSPSFQTIPCGGKTCQEDLVQSFALPDCPTPDTPCLYNYSYYGDRSASGVFANETVTVGLHGHHKIVLYHVLFGCTESSRLPPPFPDGVMGLGFSSISFAMRLADMFGNKFSYCLVDHLSPSNLNNYLSFGEPQHSKPQKMQYTELILHNSDVFYWVNVSGISVGDKMLNIPPETWNITNGGGAIIDSGTTLTLLAEAAYAAVMDAFIGTLTKFKKVEMPVTEFCFEATGFQESSVPNFVIHFADGAKLEPLVKSYIIDAADGIKCLGFQPPQKGDISIIGNIMQQGHYWEFDIGRSKLGFGPSSCILTNPKD</sequence>
<evidence type="ECO:0000313" key="9">
    <source>
        <dbReference type="Proteomes" id="UP001174677"/>
    </source>
</evidence>
<keyword evidence="3" id="KW-0064">Aspartyl protease</keyword>
<evidence type="ECO:0000256" key="2">
    <source>
        <dbReference type="ARBA" id="ARBA00022670"/>
    </source>
</evidence>
<evidence type="ECO:0000256" key="3">
    <source>
        <dbReference type="ARBA" id="ARBA00022750"/>
    </source>
</evidence>
<keyword evidence="2" id="KW-0645">Protease</keyword>
<dbReference type="CDD" id="cd05476">
    <property type="entry name" value="pepsin_A_like_plant"/>
    <property type="match status" value="1"/>
</dbReference>
<keyword evidence="6" id="KW-0732">Signal</keyword>
<organism evidence="8 9">
    <name type="scientific">Hevea brasiliensis</name>
    <name type="common">Para rubber tree</name>
    <name type="synonym">Siphonia brasiliensis</name>
    <dbReference type="NCBI Taxonomy" id="3981"/>
    <lineage>
        <taxon>Eukaryota</taxon>
        <taxon>Viridiplantae</taxon>
        <taxon>Streptophyta</taxon>
        <taxon>Embryophyta</taxon>
        <taxon>Tracheophyta</taxon>
        <taxon>Spermatophyta</taxon>
        <taxon>Magnoliopsida</taxon>
        <taxon>eudicotyledons</taxon>
        <taxon>Gunneridae</taxon>
        <taxon>Pentapetalae</taxon>
        <taxon>rosids</taxon>
        <taxon>fabids</taxon>
        <taxon>Malpighiales</taxon>
        <taxon>Euphorbiaceae</taxon>
        <taxon>Crotonoideae</taxon>
        <taxon>Micrandreae</taxon>
        <taxon>Hevea</taxon>
    </lineage>
</organism>